<dbReference type="EMBL" id="FTOP01000007">
    <property type="protein sequence ID" value="SIS88551.1"/>
    <property type="molecule type" value="Genomic_DNA"/>
</dbReference>
<evidence type="ECO:0000313" key="1">
    <source>
        <dbReference type="EMBL" id="SIS88551.1"/>
    </source>
</evidence>
<proteinExistence type="predicted"/>
<dbReference type="RefSeq" id="WP_076500912.1">
    <property type="nucleotide sequence ID" value="NZ_FTOP01000007.1"/>
</dbReference>
<dbReference type="STRING" id="529505.SAMN05421761_10756"/>
<name>A0A1N7MRI3_9BACT</name>
<gene>
    <name evidence="1" type="ORF">SAMN05421761_10756</name>
</gene>
<sequence>MVEYFKITEEKSIPVRINRRVLTLIEKKAGKGLSTLNDMSTQQLTDMVFLGHLEAVRFLNEKSEYTNQEDFENYIDDNINLATFIDESTRIISVFFQGVMKT</sequence>
<evidence type="ECO:0000313" key="2">
    <source>
        <dbReference type="Proteomes" id="UP000186026"/>
    </source>
</evidence>
<reference evidence="2" key="1">
    <citation type="submission" date="2017-01" db="EMBL/GenBank/DDBJ databases">
        <authorList>
            <person name="Varghese N."/>
            <person name="Submissions S."/>
        </authorList>
    </citation>
    <scope>NUCLEOTIDE SEQUENCE [LARGE SCALE GENOMIC DNA]</scope>
    <source>
        <strain evidence="2">DSM 46698</strain>
    </source>
</reference>
<protein>
    <submittedName>
        <fullName evidence="1">Uncharacterized protein</fullName>
    </submittedName>
</protein>
<dbReference type="Proteomes" id="UP000186026">
    <property type="component" value="Unassembled WGS sequence"/>
</dbReference>
<accession>A0A1N7MRI3</accession>
<keyword evidence="2" id="KW-1185">Reference proteome</keyword>
<dbReference type="AlphaFoldDB" id="A0A1N7MRI3"/>
<organism evidence="1 2">
    <name type="scientific">Belliella pelovolcani</name>
    <dbReference type="NCBI Taxonomy" id="529505"/>
    <lineage>
        <taxon>Bacteria</taxon>
        <taxon>Pseudomonadati</taxon>
        <taxon>Bacteroidota</taxon>
        <taxon>Cytophagia</taxon>
        <taxon>Cytophagales</taxon>
        <taxon>Cyclobacteriaceae</taxon>
        <taxon>Belliella</taxon>
    </lineage>
</organism>